<sequence length="121" mass="14266">MKKSLLLLVCFLPSLSFAKFIHPMDFDGSEAQKADVIKYIKDRVQKDYCNSKLNMCQETTLRMMEQENLRAFKEASQAKDRKIMDNVIKTYCHSALDMCNYTTIEMMYKENQKASKQDLKW</sequence>
<evidence type="ECO:0000313" key="3">
    <source>
        <dbReference type="EMBL" id="WOZ79565.1"/>
    </source>
</evidence>
<dbReference type="Proteomes" id="UP000183569">
    <property type="component" value="Unassembled WGS sequence"/>
</dbReference>
<accession>A0A1G4XPN3</accession>
<evidence type="ECO:0000313" key="4">
    <source>
        <dbReference type="Proteomes" id="UP000183569"/>
    </source>
</evidence>
<dbReference type="GeneID" id="23847163"/>
<reference evidence="2 4" key="1">
    <citation type="submission" date="2016-10" db="EMBL/GenBank/DDBJ databases">
        <authorList>
            <person name="Varghese N."/>
            <person name="Submissions S."/>
        </authorList>
    </citation>
    <scope>NUCLEOTIDE SEQUENCE [LARGE SCALE GENOMIC DNA]</scope>
    <source>
        <strain evidence="2 4">CGMCC 1.12102</strain>
    </source>
</reference>
<feature type="signal peptide" evidence="1">
    <location>
        <begin position="1"/>
        <end position="18"/>
    </location>
</feature>
<proteinExistence type="predicted"/>
<organism evidence="2 4">
    <name type="scientific">Kosakonia sacchari</name>
    <dbReference type="NCBI Taxonomy" id="1158459"/>
    <lineage>
        <taxon>Bacteria</taxon>
        <taxon>Pseudomonadati</taxon>
        <taxon>Pseudomonadota</taxon>
        <taxon>Gammaproteobacteria</taxon>
        <taxon>Enterobacterales</taxon>
        <taxon>Enterobacteriaceae</taxon>
        <taxon>Kosakonia</taxon>
    </lineage>
</organism>
<dbReference type="EMBL" id="FMUI01000003">
    <property type="protein sequence ID" value="SCX43192.1"/>
    <property type="molecule type" value="Genomic_DNA"/>
</dbReference>
<gene>
    <name evidence="3" type="ORF">Q8Y70_11165</name>
    <name evidence="2" type="ORF">SAMN02927897_01184</name>
</gene>
<evidence type="ECO:0000313" key="2">
    <source>
        <dbReference type="EMBL" id="SCX43192.1"/>
    </source>
</evidence>
<dbReference type="Proteomes" id="UP001302368">
    <property type="component" value="Chromosome"/>
</dbReference>
<evidence type="ECO:0000256" key="1">
    <source>
        <dbReference type="SAM" id="SignalP"/>
    </source>
</evidence>
<evidence type="ECO:0000313" key="5">
    <source>
        <dbReference type="Proteomes" id="UP001302368"/>
    </source>
</evidence>
<protein>
    <submittedName>
        <fullName evidence="2">Uncharacterized protein</fullName>
    </submittedName>
</protein>
<keyword evidence="5" id="KW-1185">Reference proteome</keyword>
<reference evidence="3 5" key="2">
    <citation type="submission" date="2023-10" db="EMBL/GenBank/DDBJ databases">
        <title>Genome sequencing of the isolated polysaccharide-producing bacterium Kosakonia sacchari KS2022.</title>
        <authorList>
            <person name="Yi X."/>
        </authorList>
    </citation>
    <scope>NUCLEOTIDE SEQUENCE [LARGE SCALE GENOMIC DNA]</scope>
    <source>
        <strain evidence="3 5">KS2022</strain>
    </source>
</reference>
<dbReference type="AlphaFoldDB" id="A0A1G4XPN3"/>
<dbReference type="EMBL" id="CP137744">
    <property type="protein sequence ID" value="WOZ79565.1"/>
    <property type="molecule type" value="Genomic_DNA"/>
</dbReference>
<keyword evidence="1" id="KW-0732">Signal</keyword>
<name>A0A1G4XPN3_9ENTR</name>
<dbReference type="RefSeq" id="WP_025263610.1">
    <property type="nucleotide sequence ID" value="NZ_CP137744.1"/>
</dbReference>
<feature type="chain" id="PRO_5032964780" evidence="1">
    <location>
        <begin position="19"/>
        <end position="121"/>
    </location>
</feature>